<gene>
    <name evidence="1" type="ORF">J4E00_00445</name>
</gene>
<keyword evidence="2" id="KW-1185">Reference proteome</keyword>
<comment type="caution">
    <text evidence="1">The sequence shown here is derived from an EMBL/GenBank/DDBJ whole genome shotgun (WGS) entry which is preliminary data.</text>
</comment>
<organism evidence="1 2">
    <name type="scientific">Hymenobacter negativus</name>
    <dbReference type="NCBI Taxonomy" id="2795026"/>
    <lineage>
        <taxon>Bacteria</taxon>
        <taxon>Pseudomonadati</taxon>
        <taxon>Bacteroidota</taxon>
        <taxon>Cytophagia</taxon>
        <taxon>Cytophagales</taxon>
        <taxon>Hymenobacteraceae</taxon>
        <taxon>Hymenobacter</taxon>
    </lineage>
</organism>
<protein>
    <submittedName>
        <fullName evidence="1">Uncharacterized protein</fullName>
    </submittedName>
</protein>
<dbReference type="PROSITE" id="PS51257">
    <property type="entry name" value="PROKAR_LIPOPROTEIN"/>
    <property type="match status" value="1"/>
</dbReference>
<sequence length="99" mass="10728">MKELYKTYNNNTLAMGCDPGEEDEQAQILVLELVVPVAAVPVLQQPVSTAARSMQHASVSSTVPRQLVIQFQANNTALSTAWCTTATLMATGPIRRARL</sequence>
<name>A0ABS3Q8D3_9BACT</name>
<accession>A0ABS3Q8D3</accession>
<proteinExistence type="predicted"/>
<evidence type="ECO:0000313" key="2">
    <source>
        <dbReference type="Proteomes" id="UP000664369"/>
    </source>
</evidence>
<dbReference type="Proteomes" id="UP000664369">
    <property type="component" value="Unassembled WGS sequence"/>
</dbReference>
<dbReference type="RefSeq" id="WP_208173038.1">
    <property type="nucleotide sequence ID" value="NZ_JAGETZ010000001.1"/>
</dbReference>
<reference evidence="1 2" key="1">
    <citation type="submission" date="2021-03" db="EMBL/GenBank/DDBJ databases">
        <authorList>
            <person name="Kim M.K."/>
        </authorList>
    </citation>
    <scope>NUCLEOTIDE SEQUENCE [LARGE SCALE GENOMIC DNA]</scope>
    <source>
        <strain evidence="1 2">BT442</strain>
    </source>
</reference>
<dbReference type="EMBL" id="JAGETZ010000001">
    <property type="protein sequence ID" value="MBO2007498.1"/>
    <property type="molecule type" value="Genomic_DNA"/>
</dbReference>
<evidence type="ECO:0000313" key="1">
    <source>
        <dbReference type="EMBL" id="MBO2007498.1"/>
    </source>
</evidence>